<dbReference type="OrthoDB" id="5303367at2759"/>
<sequence>MVLPEEGYVDEFDRYAMNDIPIRLIRLIDMTFVERNDVREHFRTSYIKRLGQPSDTVRYAILSHRWLNQGEPTYEEIRAGTAAGPGYEKLKKFCAKAEEYNMEFAWSDTCCINKNSSTELDESIRSMFRWYGNSAICIVHLAQSETIEDMMEDEWTERGWTLQELLAPARIKFFNKYWVPMTGDRNDKDDKDDINEFLVSRPLLSSLRRREPAEILETLERATGIPYDDLRRKFCPSPSEVDKRMTWAARRKTTRVEDVAYSLMGMFDVSLQIAYGEGGDRAFCRLIEVIMQAGDPSVLNWKGEAARHHTSRAIPRSPQSFIANRSLEFEGSGQLEMTMTSLGLRVPLVIFPLSVRSNMRAGHGYSITLDCPLCPSIKVDIDTSCRLDSIDQYALGIVNYSLIGHVPGIRGKSAGFILHRAPDVFHCVPVCKPNCTAFVGLKFSPPEERFAEWKLVEEVGLVQVDFPIIPDEPVCYIDRQYLQTVYL</sequence>
<reference evidence="3" key="2">
    <citation type="submission" date="2015-01" db="EMBL/GenBank/DDBJ databases">
        <title>Evolutionary Origins and Diversification of the Mycorrhizal Mutualists.</title>
        <authorList>
            <consortium name="DOE Joint Genome Institute"/>
            <consortium name="Mycorrhizal Genomics Consortium"/>
            <person name="Kohler A."/>
            <person name="Kuo A."/>
            <person name="Nagy L.G."/>
            <person name="Floudas D."/>
            <person name="Copeland A."/>
            <person name="Barry K.W."/>
            <person name="Cichocki N."/>
            <person name="Veneault-Fourrey C."/>
            <person name="LaButti K."/>
            <person name="Lindquist E.A."/>
            <person name="Lipzen A."/>
            <person name="Lundell T."/>
            <person name="Morin E."/>
            <person name="Murat C."/>
            <person name="Riley R."/>
            <person name="Ohm R."/>
            <person name="Sun H."/>
            <person name="Tunlid A."/>
            <person name="Henrissat B."/>
            <person name="Grigoriev I.V."/>
            <person name="Hibbett D.S."/>
            <person name="Martin F."/>
        </authorList>
    </citation>
    <scope>NUCLEOTIDE SEQUENCE [LARGE SCALE GENOMIC DNA]</scope>
    <source>
        <strain evidence="3">UH-Slu-Lm8-n1</strain>
    </source>
</reference>
<dbReference type="Proteomes" id="UP000054485">
    <property type="component" value="Unassembled WGS sequence"/>
</dbReference>
<feature type="domain" description="Heterokaryon incompatibility" evidence="1">
    <location>
        <begin position="59"/>
        <end position="145"/>
    </location>
</feature>
<keyword evidence="3" id="KW-1185">Reference proteome</keyword>
<dbReference type="EMBL" id="KN835989">
    <property type="protein sequence ID" value="KIK33235.1"/>
    <property type="molecule type" value="Genomic_DNA"/>
</dbReference>
<proteinExistence type="predicted"/>
<accession>A0A0C9Z6T5</accession>
<reference evidence="2 3" key="1">
    <citation type="submission" date="2014-04" db="EMBL/GenBank/DDBJ databases">
        <authorList>
            <consortium name="DOE Joint Genome Institute"/>
            <person name="Kuo A."/>
            <person name="Ruytinx J."/>
            <person name="Rineau F."/>
            <person name="Colpaert J."/>
            <person name="Kohler A."/>
            <person name="Nagy L.G."/>
            <person name="Floudas D."/>
            <person name="Copeland A."/>
            <person name="Barry K.W."/>
            <person name="Cichocki N."/>
            <person name="Veneault-Fourrey C."/>
            <person name="LaButti K."/>
            <person name="Lindquist E.A."/>
            <person name="Lipzen A."/>
            <person name="Lundell T."/>
            <person name="Morin E."/>
            <person name="Murat C."/>
            <person name="Sun H."/>
            <person name="Tunlid A."/>
            <person name="Henrissat B."/>
            <person name="Grigoriev I.V."/>
            <person name="Hibbett D.S."/>
            <person name="Martin F."/>
            <person name="Nordberg H.P."/>
            <person name="Cantor M.N."/>
            <person name="Hua S.X."/>
        </authorList>
    </citation>
    <scope>NUCLEOTIDE SEQUENCE [LARGE SCALE GENOMIC DNA]</scope>
    <source>
        <strain evidence="2 3">UH-Slu-Lm8-n1</strain>
    </source>
</reference>
<evidence type="ECO:0000259" key="1">
    <source>
        <dbReference type="Pfam" id="PF06985"/>
    </source>
</evidence>
<dbReference type="Pfam" id="PF06985">
    <property type="entry name" value="HET"/>
    <property type="match status" value="1"/>
</dbReference>
<dbReference type="InParanoid" id="A0A0C9Z6T5"/>
<organism evidence="2 3">
    <name type="scientific">Suillus luteus UH-Slu-Lm8-n1</name>
    <dbReference type="NCBI Taxonomy" id="930992"/>
    <lineage>
        <taxon>Eukaryota</taxon>
        <taxon>Fungi</taxon>
        <taxon>Dikarya</taxon>
        <taxon>Basidiomycota</taxon>
        <taxon>Agaricomycotina</taxon>
        <taxon>Agaricomycetes</taxon>
        <taxon>Agaricomycetidae</taxon>
        <taxon>Boletales</taxon>
        <taxon>Suillineae</taxon>
        <taxon>Suillaceae</taxon>
        <taxon>Suillus</taxon>
    </lineage>
</organism>
<gene>
    <name evidence="2" type="ORF">CY34DRAFT_813772</name>
</gene>
<evidence type="ECO:0000313" key="2">
    <source>
        <dbReference type="EMBL" id="KIK33235.1"/>
    </source>
</evidence>
<dbReference type="PANTHER" id="PTHR10622">
    <property type="entry name" value="HET DOMAIN-CONTAINING PROTEIN"/>
    <property type="match status" value="1"/>
</dbReference>
<protein>
    <recommendedName>
        <fullName evidence="1">Heterokaryon incompatibility domain-containing protein</fullName>
    </recommendedName>
</protein>
<dbReference type="InterPro" id="IPR010730">
    <property type="entry name" value="HET"/>
</dbReference>
<evidence type="ECO:0000313" key="3">
    <source>
        <dbReference type="Proteomes" id="UP000054485"/>
    </source>
</evidence>
<dbReference type="AlphaFoldDB" id="A0A0C9Z6T5"/>
<name>A0A0C9Z6T5_9AGAM</name>
<dbReference type="HOGENOM" id="CLU_000288_138_1_1"/>
<dbReference type="PANTHER" id="PTHR10622:SF12">
    <property type="entry name" value="HET DOMAIN-CONTAINING PROTEIN"/>
    <property type="match status" value="1"/>
</dbReference>
<dbReference type="STRING" id="930992.A0A0C9Z6T5"/>